<accession>A0A9E7JJE7</accession>
<sequence length="45" mass="4771">MLNLSFSHMGEVTIKEGGGGGGQDTDASQLAGYWMSLRPSMQLLV</sequence>
<dbReference type="Proteomes" id="UP001055439">
    <property type="component" value="Chromosome 10"/>
</dbReference>
<name>A0A9E7JJE7_9LILI</name>
<dbReference type="AlphaFoldDB" id="A0A9E7JJE7"/>
<proteinExistence type="predicted"/>
<gene>
    <name evidence="1" type="ORF">MUK42_30532</name>
</gene>
<dbReference type="EMBL" id="CP097503">
    <property type="protein sequence ID" value="URD83355.1"/>
    <property type="molecule type" value="Genomic_DNA"/>
</dbReference>
<evidence type="ECO:0000313" key="1">
    <source>
        <dbReference type="EMBL" id="URD83355.1"/>
    </source>
</evidence>
<keyword evidence="2" id="KW-1185">Reference proteome</keyword>
<protein>
    <submittedName>
        <fullName evidence="1">Uncharacterized protein</fullName>
    </submittedName>
</protein>
<evidence type="ECO:0000313" key="2">
    <source>
        <dbReference type="Proteomes" id="UP001055439"/>
    </source>
</evidence>
<organism evidence="1 2">
    <name type="scientific">Musa troglodytarum</name>
    <name type="common">fe'i banana</name>
    <dbReference type="NCBI Taxonomy" id="320322"/>
    <lineage>
        <taxon>Eukaryota</taxon>
        <taxon>Viridiplantae</taxon>
        <taxon>Streptophyta</taxon>
        <taxon>Embryophyta</taxon>
        <taxon>Tracheophyta</taxon>
        <taxon>Spermatophyta</taxon>
        <taxon>Magnoliopsida</taxon>
        <taxon>Liliopsida</taxon>
        <taxon>Zingiberales</taxon>
        <taxon>Musaceae</taxon>
        <taxon>Musa</taxon>
    </lineage>
</organism>
<reference evidence="1" key="1">
    <citation type="submission" date="2022-05" db="EMBL/GenBank/DDBJ databases">
        <title>The Musa troglodytarum L. genome provides insights into the mechanism of non-climacteric behaviour and enrichment of carotenoids.</title>
        <authorList>
            <person name="Wang J."/>
        </authorList>
    </citation>
    <scope>NUCLEOTIDE SEQUENCE</scope>
    <source>
        <tissue evidence="1">Leaf</tissue>
    </source>
</reference>